<organism evidence="2 3">
    <name type="scientific">Brassica rapa subsp. trilocularis</name>
    <dbReference type="NCBI Taxonomy" id="1813537"/>
    <lineage>
        <taxon>Eukaryota</taxon>
        <taxon>Viridiplantae</taxon>
        <taxon>Streptophyta</taxon>
        <taxon>Embryophyta</taxon>
        <taxon>Tracheophyta</taxon>
        <taxon>Spermatophyta</taxon>
        <taxon>Magnoliopsida</taxon>
        <taxon>eudicotyledons</taxon>
        <taxon>Gunneridae</taxon>
        <taxon>Pentapetalae</taxon>
        <taxon>rosids</taxon>
        <taxon>malvids</taxon>
        <taxon>Brassicales</taxon>
        <taxon>Brassicaceae</taxon>
        <taxon>Brassiceae</taxon>
        <taxon>Brassica</taxon>
    </lineage>
</organism>
<dbReference type="EMBL" id="JADBGQ010000004">
    <property type="protein sequence ID" value="KAG5399555.1"/>
    <property type="molecule type" value="Genomic_DNA"/>
</dbReference>
<dbReference type="SUPFAM" id="SSF50249">
    <property type="entry name" value="Nucleic acid-binding proteins"/>
    <property type="match status" value="1"/>
</dbReference>
<accession>A0ABQ7MLF4</accession>
<name>A0ABQ7MLF4_BRACM</name>
<dbReference type="InterPro" id="IPR012340">
    <property type="entry name" value="NA-bd_OB-fold"/>
</dbReference>
<dbReference type="Pfam" id="PF02721">
    <property type="entry name" value="DUF223"/>
    <property type="match status" value="1"/>
</dbReference>
<dbReference type="Proteomes" id="UP000823674">
    <property type="component" value="Chromosome A04"/>
</dbReference>
<keyword evidence="3" id="KW-1185">Reference proteome</keyword>
<sequence>MLPSTRSQTTDLTKELMASIMKFLAIKDLKPWKTTWAVHVKVLHTWKQQTGDTMEIILADENGRKITATCKMTYIEKRLLPVEYAYKMVFSQTTAINRSNTLMTICIFVLLTYRQCARTCFGLSIQFTGGKERKKLEFTLRDINDVRLPCCLWCNLAELLYSSFKEEDGMVDNFKSLTHLTLLKYSGDTSLTMIQGNEVMPMENNNQLEFSVISD</sequence>
<feature type="domain" description="Replication protein A 70 kDa DNA-binding subunit B/D first OB fold" evidence="1">
    <location>
        <begin position="23"/>
        <end position="77"/>
    </location>
</feature>
<proteinExistence type="predicted"/>
<evidence type="ECO:0000259" key="1">
    <source>
        <dbReference type="Pfam" id="PF02721"/>
    </source>
</evidence>
<reference evidence="2 3" key="1">
    <citation type="submission" date="2021-03" db="EMBL/GenBank/DDBJ databases">
        <authorList>
            <person name="King G.J."/>
            <person name="Bancroft I."/>
            <person name="Baten A."/>
            <person name="Bloomfield J."/>
            <person name="Borpatragohain P."/>
            <person name="He Z."/>
            <person name="Irish N."/>
            <person name="Irwin J."/>
            <person name="Liu K."/>
            <person name="Mauleon R.P."/>
            <person name="Moore J."/>
            <person name="Morris R."/>
            <person name="Ostergaard L."/>
            <person name="Wang B."/>
            <person name="Wells R."/>
        </authorList>
    </citation>
    <scope>NUCLEOTIDE SEQUENCE [LARGE SCALE GENOMIC DNA]</scope>
    <source>
        <strain evidence="2">R-o-18</strain>
        <tissue evidence="2">Leaf</tissue>
    </source>
</reference>
<comment type="caution">
    <text evidence="2">The sequence shown here is derived from an EMBL/GenBank/DDBJ whole genome shotgun (WGS) entry which is preliminary data.</text>
</comment>
<protein>
    <recommendedName>
        <fullName evidence="1">Replication protein A 70 kDa DNA-binding subunit B/D first OB fold domain-containing protein</fullName>
    </recommendedName>
</protein>
<evidence type="ECO:0000313" key="3">
    <source>
        <dbReference type="Proteomes" id="UP000823674"/>
    </source>
</evidence>
<evidence type="ECO:0000313" key="2">
    <source>
        <dbReference type="EMBL" id="KAG5399555.1"/>
    </source>
</evidence>
<gene>
    <name evidence="2" type="primary">A04p001550.1_BraROA</name>
    <name evidence="2" type="ORF">IGI04_014162</name>
</gene>
<dbReference type="Gene3D" id="2.40.50.140">
    <property type="entry name" value="Nucleic acid-binding proteins"/>
    <property type="match status" value="2"/>
</dbReference>
<dbReference type="InterPro" id="IPR003871">
    <property type="entry name" value="RFA1B/D_OB_1st"/>
</dbReference>